<accession>K2AWN9</accession>
<evidence type="ECO:0000256" key="1">
    <source>
        <dbReference type="SAM" id="Phobius"/>
    </source>
</evidence>
<name>K2AWN9_9BACT</name>
<gene>
    <name evidence="3" type="ORF">ACD_49C00060G0024</name>
</gene>
<dbReference type="GO" id="GO:0016740">
    <property type="term" value="F:transferase activity"/>
    <property type="evidence" value="ECO:0007669"/>
    <property type="project" value="UniProtKB-KW"/>
</dbReference>
<comment type="caution">
    <text evidence="3">The sequence shown here is derived from an EMBL/GenBank/DDBJ whole genome shotgun (WGS) entry which is preliminary data.</text>
</comment>
<dbReference type="Pfam" id="PF10066">
    <property type="entry name" value="DUF2304"/>
    <property type="match status" value="1"/>
</dbReference>
<reference evidence="3" key="1">
    <citation type="journal article" date="2012" name="Science">
        <title>Fermentation, hydrogen, and sulfur metabolism in multiple uncultivated bacterial phyla.</title>
        <authorList>
            <person name="Wrighton K.C."/>
            <person name="Thomas B.C."/>
            <person name="Sharon I."/>
            <person name="Miller C.S."/>
            <person name="Castelle C.J."/>
            <person name="VerBerkmoes N.C."/>
            <person name="Wilkins M.J."/>
            <person name="Hettich R.L."/>
            <person name="Lipton M.S."/>
            <person name="Williams K.H."/>
            <person name="Long P.E."/>
            <person name="Banfield J.F."/>
        </authorList>
    </citation>
    <scope>NUCLEOTIDE SEQUENCE [LARGE SCALE GENOMIC DNA]</scope>
</reference>
<dbReference type="Gene3D" id="3.90.550.10">
    <property type="entry name" value="Spore Coat Polysaccharide Biosynthesis Protein SpsA, Chain A"/>
    <property type="match status" value="1"/>
</dbReference>
<feature type="transmembrane region" description="Helical" evidence="1">
    <location>
        <begin position="32"/>
        <end position="55"/>
    </location>
</feature>
<dbReference type="SUPFAM" id="SSF53448">
    <property type="entry name" value="Nucleotide-diphospho-sugar transferases"/>
    <property type="match status" value="1"/>
</dbReference>
<keyword evidence="1" id="KW-0812">Transmembrane</keyword>
<dbReference type="InterPro" id="IPR019277">
    <property type="entry name" value="DUF2304"/>
</dbReference>
<dbReference type="InterPro" id="IPR029044">
    <property type="entry name" value="Nucleotide-diphossugar_trans"/>
</dbReference>
<evidence type="ECO:0000313" key="3">
    <source>
        <dbReference type="EMBL" id="EKD66182.1"/>
    </source>
</evidence>
<dbReference type="PANTHER" id="PTHR48090">
    <property type="entry name" value="UNDECAPRENYL-PHOSPHATE 4-DEOXY-4-FORMAMIDO-L-ARABINOSE TRANSFERASE-RELATED"/>
    <property type="match status" value="1"/>
</dbReference>
<feature type="transmembrane region" description="Helical" evidence="1">
    <location>
        <begin position="6"/>
        <end position="25"/>
    </location>
</feature>
<keyword evidence="3" id="KW-0808">Transferase</keyword>
<sequence length="365" mass="43760">MSLSPLQFIIIISGLVFFLFALDFFQRKKLNGLHFLVFFGGTFIILFFTFNIWALNKFWAFFWLNRWADLLVYISIILLAYFYFELLNRITKNKIYLTSIISNQALEKTISHCWIDFNEIKNKDIKDEFVFLIRAFNEETAIIEVIQSILKKWFKKIIIVNDGSSDNTGKIVKDFISKNKKYHILLLTHLINRGWWAANKTWFEFLKKYWDDFKVKWVVTYDADGQMDVDDMDNFLEIIKKNENLDVLLWSRFIEWGTALNIPFLRKIVLFGSKIITLFINWIWVSDPHNGYRVISLDFIKKINITSDNMTYASELIEEINRLKAKYKEVPVNIKYSQYSLSKWQKNSNAFKILFELLYKKFFYK</sequence>
<feature type="transmembrane region" description="Helical" evidence="1">
    <location>
        <begin position="268"/>
        <end position="285"/>
    </location>
</feature>
<organism evidence="3">
    <name type="scientific">uncultured bacterium</name>
    <name type="common">gcode 4</name>
    <dbReference type="NCBI Taxonomy" id="1234023"/>
    <lineage>
        <taxon>Bacteria</taxon>
        <taxon>environmental samples</taxon>
    </lineage>
</organism>
<protein>
    <submittedName>
        <fullName evidence="3">Glycosyltransferases involved in cell wall biogenesis</fullName>
    </submittedName>
</protein>
<dbReference type="AlphaFoldDB" id="K2AWN9"/>
<feature type="domain" description="Glycosyltransferase 2-like" evidence="2">
    <location>
        <begin position="133"/>
        <end position="298"/>
    </location>
</feature>
<dbReference type="CDD" id="cd04179">
    <property type="entry name" value="DPM_DPG-synthase_like"/>
    <property type="match status" value="1"/>
</dbReference>
<keyword evidence="1" id="KW-0472">Membrane</keyword>
<keyword evidence="1" id="KW-1133">Transmembrane helix</keyword>
<feature type="transmembrane region" description="Helical" evidence="1">
    <location>
        <begin position="67"/>
        <end position="84"/>
    </location>
</feature>
<dbReference type="Pfam" id="PF00535">
    <property type="entry name" value="Glycos_transf_2"/>
    <property type="match status" value="1"/>
</dbReference>
<evidence type="ECO:0000259" key="2">
    <source>
        <dbReference type="Pfam" id="PF00535"/>
    </source>
</evidence>
<dbReference type="InterPro" id="IPR001173">
    <property type="entry name" value="Glyco_trans_2-like"/>
</dbReference>
<dbReference type="EMBL" id="AMFJ01021646">
    <property type="protein sequence ID" value="EKD66182.1"/>
    <property type="molecule type" value="Genomic_DNA"/>
</dbReference>
<dbReference type="PANTHER" id="PTHR48090:SF7">
    <property type="entry name" value="RFBJ PROTEIN"/>
    <property type="match status" value="1"/>
</dbReference>
<dbReference type="InterPro" id="IPR050256">
    <property type="entry name" value="Glycosyltransferase_2"/>
</dbReference>
<proteinExistence type="predicted"/>